<evidence type="ECO:0000313" key="1">
    <source>
        <dbReference type="EMBL" id="GAA3500877.1"/>
    </source>
</evidence>
<organism evidence="1 2">
    <name type="scientific">Streptomyces prasinosporus</name>
    <dbReference type="NCBI Taxonomy" id="68256"/>
    <lineage>
        <taxon>Bacteria</taxon>
        <taxon>Bacillati</taxon>
        <taxon>Actinomycetota</taxon>
        <taxon>Actinomycetes</taxon>
        <taxon>Kitasatosporales</taxon>
        <taxon>Streptomycetaceae</taxon>
        <taxon>Streptomyces</taxon>
        <taxon>Streptomyces albogriseolus group</taxon>
    </lineage>
</organism>
<gene>
    <name evidence="1" type="ORF">GCM10019016_079840</name>
</gene>
<name>A0ABP6U2D8_9ACTN</name>
<proteinExistence type="predicted"/>
<reference evidence="2" key="1">
    <citation type="journal article" date="2019" name="Int. J. Syst. Evol. Microbiol.">
        <title>The Global Catalogue of Microorganisms (GCM) 10K type strain sequencing project: providing services to taxonomists for standard genome sequencing and annotation.</title>
        <authorList>
            <consortium name="The Broad Institute Genomics Platform"/>
            <consortium name="The Broad Institute Genome Sequencing Center for Infectious Disease"/>
            <person name="Wu L."/>
            <person name="Ma J."/>
        </authorList>
    </citation>
    <scope>NUCLEOTIDE SEQUENCE [LARGE SCALE GENOMIC DNA]</scope>
    <source>
        <strain evidence="2">JCM 4816</strain>
    </source>
</reference>
<keyword evidence="2" id="KW-1185">Reference proteome</keyword>
<sequence>MVQAEGVFLSTTDGTVSNLQLGTPGATVEVVNELSMVLCNVAGRQLEVLLPATEDRLFKAVADTLVR</sequence>
<evidence type="ECO:0000313" key="2">
    <source>
        <dbReference type="Proteomes" id="UP001501455"/>
    </source>
</evidence>
<comment type="caution">
    <text evidence="1">The sequence shown here is derived from an EMBL/GenBank/DDBJ whole genome shotgun (WGS) entry which is preliminary data.</text>
</comment>
<accession>A0ABP6U2D8</accession>
<protein>
    <recommendedName>
        <fullName evidence="3">Roadblock/LAMTOR2 domain-containing protein</fullName>
    </recommendedName>
</protein>
<dbReference type="RefSeq" id="WP_033313812.1">
    <property type="nucleotide sequence ID" value="NZ_BAAAXF010000057.1"/>
</dbReference>
<dbReference type="GeneID" id="96647901"/>
<dbReference type="Proteomes" id="UP001501455">
    <property type="component" value="Unassembled WGS sequence"/>
</dbReference>
<dbReference type="EMBL" id="BAAAXF010000057">
    <property type="protein sequence ID" value="GAA3500877.1"/>
    <property type="molecule type" value="Genomic_DNA"/>
</dbReference>
<evidence type="ECO:0008006" key="3">
    <source>
        <dbReference type="Google" id="ProtNLM"/>
    </source>
</evidence>